<evidence type="ECO:0000313" key="2">
    <source>
        <dbReference type="Proteomes" id="UP001148662"/>
    </source>
</evidence>
<gene>
    <name evidence="1" type="ORF">NM688_g510</name>
</gene>
<name>A0ACC1TDX0_9APHY</name>
<protein>
    <submittedName>
        <fullName evidence="1">Uncharacterized protein</fullName>
    </submittedName>
</protein>
<keyword evidence="2" id="KW-1185">Reference proteome</keyword>
<dbReference type="EMBL" id="JANHOG010000042">
    <property type="protein sequence ID" value="KAJ3559160.1"/>
    <property type="molecule type" value="Genomic_DNA"/>
</dbReference>
<sequence length="608" mass="66394">MGTATGLSEEEPAGPVIAKPLPVYSGRIIIKASIPRFTQLPARSLDLRHRGFSQSSASEVSEQLMYGRGTQRSPSQDWGKYLWDLSSPAKSHSAANTPLPVAPCTQRMVCTAPPTDMGDSHPFNYEPCAPLNPTVKVEPVSFDLSHRLLRSPVPSSSRSSSSARYSAPSPRCKRKPSYPSRGELSVMTHPYGSWSSSGLKNDQAPQRGYSSAMHHTGSGRRSGSGDQSYSYSDYSQREQYPSEDARHTPANAMIATSSLSGAVGDLSMSSHSPSAASPSGMAWTPSPTSGFPRGYLVVPDDSNTSHYLSTPDTPLHTESPQSAYIPYPPYNSPYSISESSTQHPSGLPSPPGYADHFVPSLNRTPFPHSIPLSESPLSMQPGMSPPPTVDTSIPNIRRSSQERLEEEIKFLKERIRQLELINHSATERTKQLELVVARGGYGNVHASTSATGGLPSPMASPATSTSFEEGWRARTDARKKLFCSLNRAGNALCAWHDSRRERRAHPPRMAPHGHLNCGCTYEEALFEESLSRHGVGSYHPGENVRMDPALRNPLLKLLQQRYGYRDGDFERDPVTGEWLDNEGPAKWEGKAAAGATSIKRNRGDLERR</sequence>
<dbReference type="Proteomes" id="UP001148662">
    <property type="component" value="Unassembled WGS sequence"/>
</dbReference>
<reference evidence="1" key="1">
    <citation type="submission" date="2022-07" db="EMBL/GenBank/DDBJ databases">
        <title>Genome Sequence of Phlebia brevispora.</title>
        <authorList>
            <person name="Buettner E."/>
        </authorList>
    </citation>
    <scope>NUCLEOTIDE SEQUENCE</scope>
    <source>
        <strain evidence="1">MPL23</strain>
    </source>
</reference>
<evidence type="ECO:0000313" key="1">
    <source>
        <dbReference type="EMBL" id="KAJ3559160.1"/>
    </source>
</evidence>
<organism evidence="1 2">
    <name type="scientific">Phlebia brevispora</name>
    <dbReference type="NCBI Taxonomy" id="194682"/>
    <lineage>
        <taxon>Eukaryota</taxon>
        <taxon>Fungi</taxon>
        <taxon>Dikarya</taxon>
        <taxon>Basidiomycota</taxon>
        <taxon>Agaricomycotina</taxon>
        <taxon>Agaricomycetes</taxon>
        <taxon>Polyporales</taxon>
        <taxon>Meruliaceae</taxon>
        <taxon>Phlebia</taxon>
    </lineage>
</organism>
<proteinExistence type="predicted"/>
<comment type="caution">
    <text evidence="1">The sequence shown here is derived from an EMBL/GenBank/DDBJ whole genome shotgun (WGS) entry which is preliminary data.</text>
</comment>
<accession>A0ACC1TDX0</accession>